<keyword evidence="1" id="KW-0812">Transmembrane</keyword>
<dbReference type="InterPro" id="IPR014044">
    <property type="entry name" value="CAP_dom"/>
</dbReference>
<dbReference type="SUPFAM" id="SSF55797">
    <property type="entry name" value="PR-1-like"/>
    <property type="match status" value="1"/>
</dbReference>
<evidence type="ECO:0000259" key="2">
    <source>
        <dbReference type="Pfam" id="PF00188"/>
    </source>
</evidence>
<protein>
    <recommendedName>
        <fullName evidence="2">SCP domain-containing protein</fullName>
    </recommendedName>
</protein>
<keyword evidence="1" id="KW-0472">Membrane</keyword>
<dbReference type="Proteomes" id="UP000230543">
    <property type="component" value="Unassembled WGS sequence"/>
</dbReference>
<feature type="domain" description="SCP" evidence="2">
    <location>
        <begin position="58"/>
        <end position="176"/>
    </location>
</feature>
<dbReference type="InterPro" id="IPR035940">
    <property type="entry name" value="CAP_sf"/>
</dbReference>
<evidence type="ECO:0000313" key="4">
    <source>
        <dbReference type="Proteomes" id="UP000230543"/>
    </source>
</evidence>
<dbReference type="EMBL" id="PFBO01000056">
    <property type="protein sequence ID" value="PIT90488.1"/>
    <property type="molecule type" value="Genomic_DNA"/>
</dbReference>
<organism evidence="3 4">
    <name type="scientific">Candidatus Komeilibacteria bacterium CG10_big_fil_rev_8_21_14_0_10_41_13</name>
    <dbReference type="NCBI Taxonomy" id="1974476"/>
    <lineage>
        <taxon>Bacteria</taxon>
        <taxon>Candidatus Komeiliibacteriota</taxon>
    </lineage>
</organism>
<evidence type="ECO:0000313" key="3">
    <source>
        <dbReference type="EMBL" id="PIT90488.1"/>
    </source>
</evidence>
<proteinExistence type="predicted"/>
<reference evidence="4" key="1">
    <citation type="submission" date="2017-09" db="EMBL/GenBank/DDBJ databases">
        <title>Depth-based differentiation of microbial function through sediment-hosted aquifers and enrichment of novel symbionts in the deep terrestrial subsurface.</title>
        <authorList>
            <person name="Probst A.J."/>
            <person name="Ladd B."/>
            <person name="Jarett J.K."/>
            <person name="Geller-Mcgrath D.E."/>
            <person name="Sieber C.M.K."/>
            <person name="Emerson J.B."/>
            <person name="Anantharaman K."/>
            <person name="Thomas B.C."/>
            <person name="Malmstrom R."/>
            <person name="Stieglmeier M."/>
            <person name="Klingl A."/>
            <person name="Woyke T."/>
            <person name="Ryan C.M."/>
            <person name="Banfield J.F."/>
        </authorList>
    </citation>
    <scope>NUCLEOTIDE SEQUENCE [LARGE SCALE GENOMIC DNA]</scope>
</reference>
<dbReference type="AlphaFoldDB" id="A0A2M6WCH8"/>
<comment type="caution">
    <text evidence="3">The sequence shown here is derived from an EMBL/GenBank/DDBJ whole genome shotgun (WGS) entry which is preliminary data.</text>
</comment>
<feature type="non-terminal residue" evidence="3">
    <location>
        <position position="204"/>
    </location>
</feature>
<gene>
    <name evidence="3" type="ORF">COU22_01840</name>
</gene>
<dbReference type="Pfam" id="PF00188">
    <property type="entry name" value="CAP"/>
    <property type="match status" value="1"/>
</dbReference>
<dbReference type="PANTHER" id="PTHR31157">
    <property type="entry name" value="SCP DOMAIN-CONTAINING PROTEIN"/>
    <property type="match status" value="1"/>
</dbReference>
<keyword evidence="1" id="KW-1133">Transmembrane helix</keyword>
<name>A0A2M6WCH8_9BACT</name>
<dbReference type="Gene3D" id="3.40.33.10">
    <property type="entry name" value="CAP"/>
    <property type="match status" value="1"/>
</dbReference>
<accession>A0A2M6WCH8</accession>
<evidence type="ECO:0000256" key="1">
    <source>
        <dbReference type="SAM" id="Phobius"/>
    </source>
</evidence>
<dbReference type="CDD" id="cd05379">
    <property type="entry name" value="CAP_bacterial"/>
    <property type="match status" value="1"/>
</dbReference>
<sequence length="204" mass="22927">MYLLSALGLDRQILLSKRGNKIKLLILVGILSISVMLFFVTPTYSKAPLEVASDRLIDLTNQERIKFGLQPLKASSVLNQAATNKAEDILNKQYFSHNSPDGKKFSQWVKDEGYSNYQIIGENLAMGFSSEEAVIKAWMNSQGHKDNILNPKYKDIGLAVIKGRLEGKNTYVIVQYFGATSNIIISENLIPYQNESFDLKNTFI</sequence>
<feature type="transmembrane region" description="Helical" evidence="1">
    <location>
        <begin position="21"/>
        <end position="40"/>
    </location>
</feature>
<dbReference type="PANTHER" id="PTHR31157:SF1">
    <property type="entry name" value="SCP DOMAIN-CONTAINING PROTEIN"/>
    <property type="match status" value="1"/>
</dbReference>